<accession>A0A367WDX9</accession>
<dbReference type="OrthoDB" id="9809784at2"/>
<dbReference type="RefSeq" id="WP_114100426.1">
    <property type="nucleotide sequence ID" value="NZ_JPWF01000001.1"/>
</dbReference>
<dbReference type="AlphaFoldDB" id="A0A367WDX9"/>
<feature type="domain" description="Peptidase M20 dimerisation" evidence="5">
    <location>
        <begin position="215"/>
        <end position="309"/>
    </location>
</feature>
<evidence type="ECO:0000313" key="6">
    <source>
        <dbReference type="EMBL" id="RCK39633.1"/>
    </source>
</evidence>
<dbReference type="InterPro" id="IPR036264">
    <property type="entry name" value="Bact_exopeptidase_dim_dom"/>
</dbReference>
<evidence type="ECO:0000259" key="5">
    <source>
        <dbReference type="Pfam" id="PF07687"/>
    </source>
</evidence>
<dbReference type="Gene3D" id="3.30.70.360">
    <property type="match status" value="1"/>
</dbReference>
<evidence type="ECO:0000256" key="4">
    <source>
        <dbReference type="ARBA" id="ARBA00022833"/>
    </source>
</evidence>
<organism evidence="6 7">
    <name type="scientific">Thalassospira profundimaris</name>
    <dbReference type="NCBI Taxonomy" id="502049"/>
    <lineage>
        <taxon>Bacteria</taxon>
        <taxon>Pseudomonadati</taxon>
        <taxon>Pseudomonadota</taxon>
        <taxon>Alphaproteobacteria</taxon>
        <taxon>Rhodospirillales</taxon>
        <taxon>Thalassospiraceae</taxon>
        <taxon>Thalassospira</taxon>
    </lineage>
</organism>
<dbReference type="Pfam" id="PF01546">
    <property type="entry name" value="Peptidase_M20"/>
    <property type="match status" value="1"/>
</dbReference>
<dbReference type="SUPFAM" id="SSF55031">
    <property type="entry name" value="Bacterial exopeptidase dimerisation domain"/>
    <property type="match status" value="1"/>
</dbReference>
<evidence type="ECO:0000256" key="2">
    <source>
        <dbReference type="ARBA" id="ARBA00022723"/>
    </source>
</evidence>
<comment type="caution">
    <text evidence="6">The sequence shown here is derived from an EMBL/GenBank/DDBJ whole genome shotgun (WGS) entry which is preliminary data.</text>
</comment>
<dbReference type="GO" id="GO:0016787">
    <property type="term" value="F:hydrolase activity"/>
    <property type="evidence" value="ECO:0007669"/>
    <property type="project" value="UniProtKB-KW"/>
</dbReference>
<dbReference type="Gene3D" id="3.40.630.10">
    <property type="entry name" value="Zn peptidases"/>
    <property type="match status" value="2"/>
</dbReference>
<dbReference type="Proteomes" id="UP000253226">
    <property type="component" value="Unassembled WGS sequence"/>
</dbReference>
<dbReference type="InterPro" id="IPR001261">
    <property type="entry name" value="ArgE/DapE_CS"/>
</dbReference>
<comment type="cofactor">
    <cofactor evidence="1">
        <name>Zn(2+)</name>
        <dbReference type="ChEBI" id="CHEBI:29105"/>
    </cofactor>
</comment>
<keyword evidence="2" id="KW-0479">Metal-binding</keyword>
<proteinExistence type="predicted"/>
<evidence type="ECO:0000313" key="7">
    <source>
        <dbReference type="Proteomes" id="UP000253226"/>
    </source>
</evidence>
<gene>
    <name evidence="6" type="ORF">TH19_00835</name>
</gene>
<sequence>MTRSNDDLYAKLLAALDRDDALDLFRGAIGAHSITGNEANFVAYLAKQMEKHGVGAIETAEFEPGRPNIWGERKGTACDTDSKSKRLLFIGHTDTVHVDGWREHWQGTEREDPFGAPLIDGEIWGRGSGDLKAGICASLAALGLLDAAGIKLRGDLAFAYVGDEESGQPGSGISAGVKDYTNRIKAGDIAKPDFTVYVEPTRLAVYPAQIGFYIADIKITGKSAYFGVPELGKDALKAAHSVMSALWAHSDDLKSRGHHDLIGEGFLLITGLTGGGFIAVPEECNLSLIRKLLPGESLDDAAREMEEVIHGAIDDPEISVSISYPAGRDHALGGSAAEIDPNLPEVRTLSDAVAGAMAGRGTIEGAPFWSETPFFVNELGTPAVYCAPGDIRNCHTFEERVDIEEYFAGIVAFACFMARYCGVAD</sequence>
<dbReference type="Pfam" id="PF07687">
    <property type="entry name" value="M20_dimer"/>
    <property type="match status" value="1"/>
</dbReference>
<keyword evidence="4" id="KW-0862">Zinc</keyword>
<evidence type="ECO:0000256" key="1">
    <source>
        <dbReference type="ARBA" id="ARBA00001947"/>
    </source>
</evidence>
<dbReference type="GO" id="GO:0046872">
    <property type="term" value="F:metal ion binding"/>
    <property type="evidence" value="ECO:0007669"/>
    <property type="project" value="UniProtKB-KW"/>
</dbReference>
<name>A0A367WDX9_9PROT</name>
<dbReference type="InterPro" id="IPR002933">
    <property type="entry name" value="Peptidase_M20"/>
</dbReference>
<dbReference type="InterPro" id="IPR011650">
    <property type="entry name" value="Peptidase_M20_dimer"/>
</dbReference>
<protein>
    <submittedName>
        <fullName evidence="6">Acetylornithine deacetylase</fullName>
    </submittedName>
</protein>
<dbReference type="EMBL" id="JPWF01000001">
    <property type="protein sequence ID" value="RCK39633.1"/>
    <property type="molecule type" value="Genomic_DNA"/>
</dbReference>
<dbReference type="InterPro" id="IPR050072">
    <property type="entry name" value="Peptidase_M20A"/>
</dbReference>
<reference evidence="6 7" key="1">
    <citation type="submission" date="2014-07" db="EMBL/GenBank/DDBJ databases">
        <title>Draft genome sequence of Thalassospira profundimaris 35.</title>
        <authorList>
            <person name="Lai Q."/>
            <person name="Shao Z."/>
        </authorList>
    </citation>
    <scope>NUCLEOTIDE SEQUENCE [LARGE SCALE GENOMIC DNA]</scope>
    <source>
        <strain evidence="6 7">35</strain>
    </source>
</reference>
<dbReference type="PANTHER" id="PTHR43808">
    <property type="entry name" value="ACETYLORNITHINE DEACETYLASE"/>
    <property type="match status" value="1"/>
</dbReference>
<keyword evidence="3" id="KW-0378">Hydrolase</keyword>
<dbReference type="SUPFAM" id="SSF53187">
    <property type="entry name" value="Zn-dependent exopeptidases"/>
    <property type="match status" value="1"/>
</dbReference>
<evidence type="ECO:0000256" key="3">
    <source>
        <dbReference type="ARBA" id="ARBA00022801"/>
    </source>
</evidence>
<dbReference type="PROSITE" id="PS00758">
    <property type="entry name" value="ARGE_DAPE_CPG2_1"/>
    <property type="match status" value="1"/>
</dbReference>
<dbReference type="PANTHER" id="PTHR43808:SF25">
    <property type="entry name" value="PEPTIDASE M20 DIMERISATION DOMAIN-CONTAINING PROTEIN"/>
    <property type="match status" value="1"/>
</dbReference>